<proteinExistence type="predicted"/>
<dbReference type="EMBL" id="JBEPEK010000044">
    <property type="protein sequence ID" value="MER7179548.1"/>
    <property type="molecule type" value="Genomic_DNA"/>
</dbReference>
<protein>
    <submittedName>
        <fullName evidence="2">DUF998 domain-containing protein</fullName>
    </submittedName>
</protein>
<sequence length="223" mass="23653">MSRSNWLPVGAVVLVVNALQWVIAEAVTAAAWNDPPYSYARNYISDLGVPECGTRFQGREICSPAHTLMDTSFALQGILFATGVVLLARMVEGRMRRVLTVLGVTHGVAFVLVGIFHGSAEGPKYNLVIHVGAAMVGILCANTVVIMAGRLRRPGLPRPYRVFSVTVGVLGLLSELGVGISTSTAGAFERGGVYSWLLWSAVTGGLVLAGRLPRPAVLENVPV</sequence>
<dbReference type="InterPro" id="IPR009339">
    <property type="entry name" value="DUF998"/>
</dbReference>
<organism evidence="2 3">
    <name type="scientific">Streptomyces hyaluromycini</name>
    <dbReference type="NCBI Taxonomy" id="1377993"/>
    <lineage>
        <taxon>Bacteria</taxon>
        <taxon>Bacillati</taxon>
        <taxon>Actinomycetota</taxon>
        <taxon>Actinomycetes</taxon>
        <taxon>Kitasatosporales</taxon>
        <taxon>Streptomycetaceae</taxon>
        <taxon>Streptomyces</taxon>
    </lineage>
</organism>
<comment type="caution">
    <text evidence="2">The sequence shown here is derived from an EMBL/GenBank/DDBJ whole genome shotgun (WGS) entry which is preliminary data.</text>
</comment>
<feature type="transmembrane region" description="Helical" evidence="1">
    <location>
        <begin position="98"/>
        <end position="116"/>
    </location>
</feature>
<feature type="transmembrane region" description="Helical" evidence="1">
    <location>
        <begin position="193"/>
        <end position="210"/>
    </location>
</feature>
<keyword evidence="1" id="KW-1133">Transmembrane helix</keyword>
<keyword evidence="1" id="KW-0812">Transmembrane</keyword>
<dbReference type="RefSeq" id="WP_350778833.1">
    <property type="nucleotide sequence ID" value="NZ_JBEPEK010000044.1"/>
</dbReference>
<dbReference type="Proteomes" id="UP001474181">
    <property type="component" value="Unassembled WGS sequence"/>
</dbReference>
<evidence type="ECO:0000313" key="2">
    <source>
        <dbReference type="EMBL" id="MER7179548.1"/>
    </source>
</evidence>
<keyword evidence="3" id="KW-1185">Reference proteome</keyword>
<evidence type="ECO:0000256" key="1">
    <source>
        <dbReference type="SAM" id="Phobius"/>
    </source>
</evidence>
<keyword evidence="1" id="KW-0472">Membrane</keyword>
<feature type="transmembrane region" description="Helical" evidence="1">
    <location>
        <begin position="73"/>
        <end position="91"/>
    </location>
</feature>
<feature type="transmembrane region" description="Helical" evidence="1">
    <location>
        <begin position="128"/>
        <end position="148"/>
    </location>
</feature>
<reference evidence="2 3" key="1">
    <citation type="submission" date="2024-06" db="EMBL/GenBank/DDBJ databases">
        <title>The Natural Products Discovery Center: Release of the First 8490 Sequenced Strains for Exploring Actinobacteria Biosynthetic Diversity.</title>
        <authorList>
            <person name="Kalkreuter E."/>
            <person name="Kautsar S.A."/>
            <person name="Yang D."/>
            <person name="Bader C.D."/>
            <person name="Teijaro C.N."/>
            <person name="Fluegel L."/>
            <person name="Davis C.M."/>
            <person name="Simpson J.R."/>
            <person name="Lauterbach L."/>
            <person name="Steele A.D."/>
            <person name="Gui C."/>
            <person name="Meng S."/>
            <person name="Li G."/>
            <person name="Viehrig K."/>
            <person name="Ye F."/>
            <person name="Su P."/>
            <person name="Kiefer A.F."/>
            <person name="Nichols A."/>
            <person name="Cepeda A.J."/>
            <person name="Yan W."/>
            <person name="Fan B."/>
            <person name="Jiang Y."/>
            <person name="Adhikari A."/>
            <person name="Zheng C.-J."/>
            <person name="Schuster L."/>
            <person name="Cowan T.M."/>
            <person name="Smanski M.J."/>
            <person name="Chevrette M.G."/>
            <person name="De Carvalho L.P.S."/>
            <person name="Shen B."/>
        </authorList>
    </citation>
    <scope>NUCLEOTIDE SEQUENCE [LARGE SCALE GENOMIC DNA]</scope>
    <source>
        <strain evidence="2 3">NPDC000234</strain>
    </source>
</reference>
<accession>A0ABV1WT03</accession>
<gene>
    <name evidence="2" type="ORF">ABT404_08700</name>
</gene>
<evidence type="ECO:0000313" key="3">
    <source>
        <dbReference type="Proteomes" id="UP001474181"/>
    </source>
</evidence>
<name>A0ABV1WT03_9ACTN</name>
<dbReference type="Pfam" id="PF06197">
    <property type="entry name" value="DUF998"/>
    <property type="match status" value="1"/>
</dbReference>
<feature type="transmembrane region" description="Helical" evidence="1">
    <location>
        <begin position="160"/>
        <end position="181"/>
    </location>
</feature>